<evidence type="ECO:0000256" key="1">
    <source>
        <dbReference type="SAM" id="MobiDB-lite"/>
    </source>
</evidence>
<accession>A0ABQ0KU11</accession>
<evidence type="ECO:0000313" key="3">
    <source>
        <dbReference type="Proteomes" id="UP000815677"/>
    </source>
</evidence>
<evidence type="ECO:0008006" key="4">
    <source>
        <dbReference type="Google" id="ProtNLM"/>
    </source>
</evidence>
<feature type="compositionally biased region" description="Low complexity" evidence="1">
    <location>
        <begin position="67"/>
        <end position="83"/>
    </location>
</feature>
<sequence length="734" mass="81091">VKETTVATTSSQSTPTGKPTTAVATRSTVKETTAKATAPTSAQINPPEKATPAVTPRSTVKETTGRPQASAALAASQPTAVPANQTTVQKKPWTQTDQYLAALADLIAEPIFDIIPDRPWRAPRKHDEHAVTLHKHPSLGVDPDIVYRDKTRHPRPIASDPFPYEYIDPGTKKRHSHVWSTFPEHNWDRDTMRGILDGQITHGGQAYDPASPNVPLAAHPIAADDSSFHKPGPTVSLTLTMSWDSFNNLPANLRQRHAANRVIRLTNVPRKPTAEFGPEALDSIRPVQELIELQDQAAIAGLHDLSCIRYGRLHDLLNQNLVLNALDNGRECAIELAGCAQPVIDRPLEMDSGLWAHQQSVLVPGFPARDYPTSKAFWTLAASAHAVSHAHVDMSSTSAHVVVGAKTWAVAYPRQANATGDFGSRHALDEWKSGTPMNQHLIWELHHLGPDTILMMPTNTPHVVVSENHCIAGGTSPAVRHQLTGTCLTSFHCYGSDNNVTNVEPHPHAWLLLTIFTVQTHRLLGNKTLDSPHDPRLQTPEGLHEYLALQVFVLLSPLFLRQDPNELDHKEKAHKSRIQKSYMDAILVAWDLTARFWEKRAPLVPVHDRQPGDESVTTFPQLAMRVTGSVVKCLGKYRKAWGDKQTAENRSNPKEAQEGGPATIKTGARCLTEFVNDVSAVLTSFEELVETDHRWCIENAIKHLVTSDDPAPRFFEWEEHTLPWSLGAEYANPL</sequence>
<dbReference type="Gene3D" id="2.60.120.650">
    <property type="entry name" value="Cupin"/>
    <property type="match status" value="1"/>
</dbReference>
<reference evidence="2" key="1">
    <citation type="submission" date="2014-09" db="EMBL/GenBank/DDBJ databases">
        <title>Genome sequence of the luminous mushroom Mycena chlorophos for searching fungal bioluminescence genes.</title>
        <authorList>
            <person name="Tanaka Y."/>
            <person name="Kasuga D."/>
            <person name="Oba Y."/>
            <person name="Hase S."/>
            <person name="Sato K."/>
            <person name="Oba Y."/>
            <person name="Sakakibara Y."/>
        </authorList>
    </citation>
    <scope>NUCLEOTIDE SEQUENCE</scope>
</reference>
<feature type="region of interest" description="Disordered" evidence="1">
    <location>
        <begin position="1"/>
        <end position="91"/>
    </location>
</feature>
<gene>
    <name evidence="2" type="ORF">MCHLO_00062</name>
</gene>
<evidence type="ECO:0000313" key="2">
    <source>
        <dbReference type="EMBL" id="GAT42347.1"/>
    </source>
</evidence>
<dbReference type="EMBL" id="DF837767">
    <property type="protein sequence ID" value="GAT42347.1"/>
    <property type="molecule type" value="Genomic_DNA"/>
</dbReference>
<dbReference type="SUPFAM" id="SSF51197">
    <property type="entry name" value="Clavaminate synthase-like"/>
    <property type="match status" value="1"/>
</dbReference>
<dbReference type="Proteomes" id="UP000815677">
    <property type="component" value="Unassembled WGS sequence"/>
</dbReference>
<feature type="compositionally biased region" description="Polar residues" evidence="1">
    <location>
        <begin position="1"/>
        <end position="27"/>
    </location>
</feature>
<keyword evidence="3" id="KW-1185">Reference proteome</keyword>
<feature type="compositionally biased region" description="Polar residues" evidence="1">
    <location>
        <begin position="34"/>
        <end position="44"/>
    </location>
</feature>
<protein>
    <recommendedName>
        <fullName evidence="4">JmjC domain-containing protein</fullName>
    </recommendedName>
</protein>
<organism evidence="2 3">
    <name type="scientific">Mycena chlorophos</name>
    <name type="common">Agaric fungus</name>
    <name type="synonym">Agaricus chlorophos</name>
    <dbReference type="NCBI Taxonomy" id="658473"/>
    <lineage>
        <taxon>Eukaryota</taxon>
        <taxon>Fungi</taxon>
        <taxon>Dikarya</taxon>
        <taxon>Basidiomycota</taxon>
        <taxon>Agaricomycotina</taxon>
        <taxon>Agaricomycetes</taxon>
        <taxon>Agaricomycetidae</taxon>
        <taxon>Agaricales</taxon>
        <taxon>Marasmiineae</taxon>
        <taxon>Mycenaceae</taxon>
        <taxon>Mycena</taxon>
    </lineage>
</organism>
<proteinExistence type="predicted"/>
<name>A0ABQ0KU11_MYCCL</name>
<feature type="non-terminal residue" evidence="2">
    <location>
        <position position="1"/>
    </location>
</feature>